<dbReference type="PANTHER" id="PTHR43861">
    <property type="entry name" value="TRANS-ACONITATE 2-METHYLTRANSFERASE-RELATED"/>
    <property type="match status" value="1"/>
</dbReference>
<dbReference type="EMBL" id="BJXN01000011">
    <property type="protein sequence ID" value="GEM90255.1"/>
    <property type="molecule type" value="Genomic_DNA"/>
</dbReference>
<accession>A0A511RKV4</accession>
<dbReference type="GO" id="GO:0032259">
    <property type="term" value="P:methylation"/>
    <property type="evidence" value="ECO:0007669"/>
    <property type="project" value="UniProtKB-KW"/>
</dbReference>
<reference evidence="3 4" key="1">
    <citation type="submission" date="2019-07" db="EMBL/GenBank/DDBJ databases">
        <title>Whole genome shotgun sequence of Oceanithermus desulfurans NBRC 100063.</title>
        <authorList>
            <person name="Hosoyama A."/>
            <person name="Uohara A."/>
            <person name="Ohji S."/>
            <person name="Ichikawa N."/>
        </authorList>
    </citation>
    <scope>NUCLEOTIDE SEQUENCE [LARGE SCALE GENOMIC DNA]</scope>
    <source>
        <strain evidence="3 4">NBRC 100063</strain>
    </source>
</reference>
<dbReference type="CDD" id="cd02440">
    <property type="entry name" value="AdoMet_MTases"/>
    <property type="match status" value="1"/>
</dbReference>
<dbReference type="SUPFAM" id="SSF53335">
    <property type="entry name" value="S-adenosyl-L-methionine-dependent methyltransferases"/>
    <property type="match status" value="1"/>
</dbReference>
<dbReference type="Gene3D" id="2.20.25.110">
    <property type="entry name" value="S-adenosyl-L-methionine-dependent methyltransferases"/>
    <property type="match status" value="1"/>
</dbReference>
<protein>
    <submittedName>
        <fullName evidence="3">Methyltransferase type 11</fullName>
    </submittedName>
</protein>
<gene>
    <name evidence="3" type="ORF">ODE01S_16890</name>
</gene>
<dbReference type="Pfam" id="PF13649">
    <property type="entry name" value="Methyltransf_25"/>
    <property type="match status" value="1"/>
</dbReference>
<organism evidence="3 4">
    <name type="scientific">Oceanithermus desulfurans NBRC 100063</name>
    <dbReference type="NCBI Taxonomy" id="1227550"/>
    <lineage>
        <taxon>Bacteria</taxon>
        <taxon>Thermotogati</taxon>
        <taxon>Deinococcota</taxon>
        <taxon>Deinococci</taxon>
        <taxon>Thermales</taxon>
        <taxon>Thermaceae</taxon>
        <taxon>Oceanithermus</taxon>
    </lineage>
</organism>
<evidence type="ECO:0000256" key="1">
    <source>
        <dbReference type="ARBA" id="ARBA00022679"/>
    </source>
</evidence>
<dbReference type="AlphaFoldDB" id="A0A511RKV4"/>
<dbReference type="Proteomes" id="UP000321827">
    <property type="component" value="Unassembled WGS sequence"/>
</dbReference>
<dbReference type="InterPro" id="IPR041698">
    <property type="entry name" value="Methyltransf_25"/>
</dbReference>
<comment type="caution">
    <text evidence="3">The sequence shown here is derived from an EMBL/GenBank/DDBJ whole genome shotgun (WGS) entry which is preliminary data.</text>
</comment>
<evidence type="ECO:0000313" key="4">
    <source>
        <dbReference type="Proteomes" id="UP000321827"/>
    </source>
</evidence>
<name>A0A511RKV4_9DEIN</name>
<evidence type="ECO:0000313" key="3">
    <source>
        <dbReference type="EMBL" id="GEM90255.1"/>
    </source>
</evidence>
<dbReference type="Gene3D" id="3.40.50.150">
    <property type="entry name" value="Vaccinia Virus protein VP39"/>
    <property type="match status" value="1"/>
</dbReference>
<dbReference type="InterPro" id="IPR029063">
    <property type="entry name" value="SAM-dependent_MTases_sf"/>
</dbReference>
<evidence type="ECO:0000259" key="2">
    <source>
        <dbReference type="Pfam" id="PF13649"/>
    </source>
</evidence>
<sequence>MVPLYRRRLGSVEPHPPFSILARVYDRLMEDVPYEGWARFVLAVLGGEGCFPRSVLELGAGTGSALEPFVARGLEAAGVDVSEAMLARARAKLPGVWFQRADVRGFDLGRRFDLVYSAFDSLNNLTEPADLEAAFRTALRHLHPGGWLAADLNTPEGLRELWREEAWEEDGVRLVYGYDAATRLGRLEAWVEGEVEVHLERGYEPDEVRAMLEALGFDPVFALTYPDGREPDLLADRFWVFARAPEAHPAQADPA</sequence>
<keyword evidence="1 3" id="KW-0808">Transferase</keyword>
<keyword evidence="3" id="KW-0489">Methyltransferase</keyword>
<proteinExistence type="predicted"/>
<dbReference type="GO" id="GO:0008168">
    <property type="term" value="F:methyltransferase activity"/>
    <property type="evidence" value="ECO:0007669"/>
    <property type="project" value="UniProtKB-KW"/>
</dbReference>
<feature type="domain" description="Methyltransferase" evidence="2">
    <location>
        <begin position="55"/>
        <end position="146"/>
    </location>
</feature>